<dbReference type="AlphaFoldDB" id="A0A7J0FRE8"/>
<sequence>MGHLIPLTEFAKRLTLQHNFSITFMVPTDGSPMKPQNSVLESLPKTINSIFLPPVSFDDLPNDVKIETRISLSVTRSLPALRDSLRALAESTRLLALVVDHFGTDAFDVAKEFGMLPYIFFATTAMALSFVFYLPVLDRSFDGEYRDLPEPVTLPGCVPFRGSDMVDPVQDRKNEIWNNHT</sequence>
<proteinExistence type="predicted"/>
<feature type="transmembrane region" description="Helical" evidence="1">
    <location>
        <begin position="115"/>
        <end position="136"/>
    </location>
</feature>
<accession>A0A7J0FRE8</accession>
<keyword evidence="2" id="KW-0808">Transferase</keyword>
<dbReference type="SUPFAM" id="SSF53756">
    <property type="entry name" value="UDP-Glycosyltransferase/glycogen phosphorylase"/>
    <property type="match status" value="1"/>
</dbReference>
<keyword evidence="1" id="KW-1133">Transmembrane helix</keyword>
<evidence type="ECO:0000313" key="3">
    <source>
        <dbReference type="Proteomes" id="UP000585474"/>
    </source>
</evidence>
<keyword evidence="1" id="KW-0472">Membrane</keyword>
<dbReference type="PANTHER" id="PTHR48045:SF12">
    <property type="entry name" value="GLYCOSYLTRANSFERASE"/>
    <property type="match status" value="1"/>
</dbReference>
<gene>
    <name evidence="2" type="ORF">Acr_14g0009180</name>
</gene>
<comment type="caution">
    <text evidence="2">The sequence shown here is derived from an EMBL/GenBank/DDBJ whole genome shotgun (WGS) entry which is preliminary data.</text>
</comment>
<dbReference type="PANTHER" id="PTHR48045">
    <property type="entry name" value="UDP-GLYCOSYLTRANSFERASE 72B1"/>
    <property type="match status" value="1"/>
</dbReference>
<evidence type="ECO:0000256" key="1">
    <source>
        <dbReference type="SAM" id="Phobius"/>
    </source>
</evidence>
<evidence type="ECO:0000313" key="2">
    <source>
        <dbReference type="EMBL" id="GFZ01283.1"/>
    </source>
</evidence>
<dbReference type="OrthoDB" id="5835829at2759"/>
<name>A0A7J0FRE8_9ERIC</name>
<keyword evidence="1" id="KW-0812">Transmembrane</keyword>
<dbReference type="EMBL" id="BJWL01000014">
    <property type="protein sequence ID" value="GFZ01283.1"/>
    <property type="molecule type" value="Genomic_DNA"/>
</dbReference>
<dbReference type="GO" id="GO:0016740">
    <property type="term" value="F:transferase activity"/>
    <property type="evidence" value="ECO:0007669"/>
    <property type="project" value="UniProtKB-KW"/>
</dbReference>
<dbReference type="Gene3D" id="3.40.50.2000">
    <property type="entry name" value="Glycogen Phosphorylase B"/>
    <property type="match status" value="1"/>
</dbReference>
<protein>
    <submittedName>
        <fullName evidence="2">UDP-Glycosyltransferase superfamily protein</fullName>
    </submittedName>
</protein>
<dbReference type="Proteomes" id="UP000585474">
    <property type="component" value="Unassembled WGS sequence"/>
</dbReference>
<keyword evidence="3" id="KW-1185">Reference proteome</keyword>
<dbReference type="FunFam" id="3.40.50.2000:FF:000054">
    <property type="entry name" value="Glycosyltransferase"/>
    <property type="match status" value="1"/>
</dbReference>
<reference evidence="2 3" key="1">
    <citation type="submission" date="2019-07" db="EMBL/GenBank/DDBJ databases">
        <title>De Novo Assembly of kiwifruit Actinidia rufa.</title>
        <authorList>
            <person name="Sugita-Konishi S."/>
            <person name="Sato K."/>
            <person name="Mori E."/>
            <person name="Abe Y."/>
            <person name="Kisaki G."/>
            <person name="Hamano K."/>
            <person name="Suezawa K."/>
            <person name="Otani M."/>
            <person name="Fukuda T."/>
            <person name="Manabe T."/>
            <person name="Gomi K."/>
            <person name="Tabuchi M."/>
            <person name="Akimitsu K."/>
            <person name="Kataoka I."/>
        </authorList>
    </citation>
    <scope>NUCLEOTIDE SEQUENCE [LARGE SCALE GENOMIC DNA]</scope>
    <source>
        <strain evidence="3">cv. Fuchu</strain>
    </source>
</reference>
<organism evidence="2 3">
    <name type="scientific">Actinidia rufa</name>
    <dbReference type="NCBI Taxonomy" id="165716"/>
    <lineage>
        <taxon>Eukaryota</taxon>
        <taxon>Viridiplantae</taxon>
        <taxon>Streptophyta</taxon>
        <taxon>Embryophyta</taxon>
        <taxon>Tracheophyta</taxon>
        <taxon>Spermatophyta</taxon>
        <taxon>Magnoliopsida</taxon>
        <taxon>eudicotyledons</taxon>
        <taxon>Gunneridae</taxon>
        <taxon>Pentapetalae</taxon>
        <taxon>asterids</taxon>
        <taxon>Ericales</taxon>
        <taxon>Actinidiaceae</taxon>
        <taxon>Actinidia</taxon>
    </lineage>
</organism>